<gene>
    <name evidence="2" type="primary">yxeP_3</name>
    <name evidence="2" type="ORF">NCTC12120_06188</name>
</gene>
<reference evidence="2 3" key="1">
    <citation type="submission" date="2018-06" db="EMBL/GenBank/DDBJ databases">
        <authorList>
            <consortium name="Pathogen Informatics"/>
            <person name="Doyle S."/>
        </authorList>
    </citation>
    <scope>NUCLEOTIDE SEQUENCE [LARGE SCALE GENOMIC DNA]</scope>
    <source>
        <strain evidence="2 3">NCTC12120</strain>
    </source>
</reference>
<dbReference type="EC" id="3.-.-.-" evidence="2"/>
<dbReference type="SUPFAM" id="SSF53187">
    <property type="entry name" value="Zn-dependent exopeptidases"/>
    <property type="match status" value="1"/>
</dbReference>
<dbReference type="PANTHER" id="PTHR11014:SF63">
    <property type="entry name" value="METALLOPEPTIDASE, PUTATIVE (AFU_ORTHOLOGUE AFUA_6G09600)-RELATED"/>
    <property type="match status" value="1"/>
</dbReference>
<dbReference type="PANTHER" id="PTHR11014">
    <property type="entry name" value="PEPTIDASE M20 FAMILY MEMBER"/>
    <property type="match status" value="1"/>
</dbReference>
<evidence type="ECO:0000313" key="2">
    <source>
        <dbReference type="EMBL" id="SQC93074.1"/>
    </source>
</evidence>
<dbReference type="GO" id="GO:0016787">
    <property type="term" value="F:hydrolase activity"/>
    <property type="evidence" value="ECO:0007669"/>
    <property type="project" value="UniProtKB-KW"/>
</dbReference>
<dbReference type="EMBL" id="UAVU01000010">
    <property type="protein sequence ID" value="SQC93074.1"/>
    <property type="molecule type" value="Genomic_DNA"/>
</dbReference>
<evidence type="ECO:0000256" key="1">
    <source>
        <dbReference type="ARBA" id="ARBA00022801"/>
    </source>
</evidence>
<keyword evidence="1 2" id="KW-0378">Hydrolase</keyword>
<dbReference type="Pfam" id="PF01546">
    <property type="entry name" value="Peptidase_M20"/>
    <property type="match status" value="1"/>
</dbReference>
<dbReference type="STRING" id="158822.LH23_15005"/>
<dbReference type="AlphaFoldDB" id="A0A2X3JDL9"/>
<organism evidence="2 3">
    <name type="scientific">Cedecea neteri</name>
    <dbReference type="NCBI Taxonomy" id="158822"/>
    <lineage>
        <taxon>Bacteria</taxon>
        <taxon>Pseudomonadati</taxon>
        <taxon>Pseudomonadota</taxon>
        <taxon>Gammaproteobacteria</taxon>
        <taxon>Enterobacterales</taxon>
        <taxon>Enterobacteriaceae</taxon>
        <taxon>Cedecea</taxon>
    </lineage>
</organism>
<protein>
    <submittedName>
        <fullName evidence="2">Uncharacterized hydrolase YxeP</fullName>
        <ecNumber evidence="2">3.-.-.-</ecNumber>
    </submittedName>
</protein>
<proteinExistence type="predicted"/>
<dbReference type="Gene3D" id="3.40.630.10">
    <property type="entry name" value="Zn peptidases"/>
    <property type="match status" value="1"/>
</dbReference>
<accession>A0A2X3JDL9</accession>
<evidence type="ECO:0000313" key="3">
    <source>
        <dbReference type="Proteomes" id="UP000251197"/>
    </source>
</evidence>
<name>A0A2X3JDL9_9ENTR</name>
<dbReference type="Proteomes" id="UP000251197">
    <property type="component" value="Unassembled WGS sequence"/>
</dbReference>
<dbReference type="InterPro" id="IPR002933">
    <property type="entry name" value="Peptidase_M20"/>
</dbReference>
<dbReference type="InterPro" id="IPR017439">
    <property type="entry name" value="Amidohydrolase"/>
</dbReference>
<sequence length="116" mass="12756">MTFAQQLTDWRRELHRFPELSLEEVETTSRIRDWLQSAGIRLLPYSLQTGVVAEIGEGEKRPLRCGADIDALPIEEASGVAFSSQNPGVMHACGHDVHSSVMLGAALLLKQKRSAA</sequence>